<dbReference type="FunFam" id="3.40.50.720:FF:000084">
    <property type="entry name" value="Short-chain dehydrogenase reductase"/>
    <property type="match status" value="1"/>
</dbReference>
<sequence>MTSPESPVPDPRDATLAGSVALVTGAAQGIGRATAVRLAAEGAHVACADIRDTADTVKQIEADGGSARGVWVDVRRADAWSEAVDDVVAAFGRVDLLANVAGVVNLQSEDTVTGLTEEAWDEVIATDLKGPWLGMRAVIPGMIEQGGGRIVNISSLAALRGLPNLASYSAAKGGVAALTRQAAFEYARHHVLINAIAPGTIDTPILADITPEMRQANADAHLVRRLGRPEEIASMVAYFFREGAFLTGLTYPVDGGWSVKGNF</sequence>
<dbReference type="Pfam" id="PF13561">
    <property type="entry name" value="adh_short_C2"/>
    <property type="match status" value="1"/>
</dbReference>
<dbReference type="GO" id="GO:0016616">
    <property type="term" value="F:oxidoreductase activity, acting on the CH-OH group of donors, NAD or NADP as acceptor"/>
    <property type="evidence" value="ECO:0007669"/>
    <property type="project" value="TreeGrafter"/>
</dbReference>
<dbReference type="PANTHER" id="PTHR42760:SF122">
    <property type="entry name" value="NAD(P)-BINDING PROTEIN"/>
    <property type="match status" value="1"/>
</dbReference>
<dbReference type="Gene3D" id="3.40.50.720">
    <property type="entry name" value="NAD(P)-binding Rossmann-like Domain"/>
    <property type="match status" value="1"/>
</dbReference>
<dbReference type="CDD" id="cd05233">
    <property type="entry name" value="SDR_c"/>
    <property type="match status" value="1"/>
</dbReference>
<comment type="similarity">
    <text evidence="1">Belongs to the short-chain dehydrogenases/reductases (SDR) family.</text>
</comment>
<dbReference type="InterPro" id="IPR020904">
    <property type="entry name" value="Sc_DH/Rdtase_CS"/>
</dbReference>
<keyword evidence="2" id="KW-0560">Oxidoreductase</keyword>
<evidence type="ECO:0000256" key="1">
    <source>
        <dbReference type="ARBA" id="ARBA00006484"/>
    </source>
</evidence>
<gene>
    <name evidence="3" type="ORF">C8D89_11775</name>
</gene>
<dbReference type="SUPFAM" id="SSF51735">
    <property type="entry name" value="NAD(P)-binding Rossmann-fold domains"/>
    <property type="match status" value="1"/>
</dbReference>
<dbReference type="OrthoDB" id="3542748at2"/>
<dbReference type="AlphaFoldDB" id="A0A2U1EXH2"/>
<dbReference type="InterPro" id="IPR002347">
    <property type="entry name" value="SDR_fam"/>
</dbReference>
<dbReference type="InterPro" id="IPR036291">
    <property type="entry name" value="NAD(P)-bd_dom_sf"/>
</dbReference>
<accession>A0A2U1EXH2</accession>
<dbReference type="PANTHER" id="PTHR42760">
    <property type="entry name" value="SHORT-CHAIN DEHYDROGENASES/REDUCTASES FAMILY MEMBER"/>
    <property type="match status" value="1"/>
</dbReference>
<comment type="caution">
    <text evidence="3">The sequence shown here is derived from an EMBL/GenBank/DDBJ whole genome shotgun (WGS) entry which is preliminary data.</text>
</comment>
<dbReference type="EMBL" id="QEKW01000017">
    <property type="protein sequence ID" value="PVZ04622.1"/>
    <property type="molecule type" value="Genomic_DNA"/>
</dbReference>
<dbReference type="PROSITE" id="PS00061">
    <property type="entry name" value="ADH_SHORT"/>
    <property type="match status" value="1"/>
</dbReference>
<dbReference type="PRINTS" id="PR00081">
    <property type="entry name" value="GDHRDH"/>
</dbReference>
<name>A0A2U1EXH2_9PSEU</name>
<evidence type="ECO:0000313" key="4">
    <source>
        <dbReference type="Proteomes" id="UP000245639"/>
    </source>
</evidence>
<dbReference type="GO" id="GO:0048038">
    <property type="term" value="F:quinone binding"/>
    <property type="evidence" value="ECO:0007669"/>
    <property type="project" value="TreeGrafter"/>
</dbReference>
<keyword evidence="4" id="KW-1185">Reference proteome</keyword>
<evidence type="ECO:0000313" key="3">
    <source>
        <dbReference type="EMBL" id="PVZ04622.1"/>
    </source>
</evidence>
<dbReference type="RefSeq" id="WP_116710612.1">
    <property type="nucleotide sequence ID" value="NZ_QEKW01000017.1"/>
</dbReference>
<proteinExistence type="inferred from homology"/>
<dbReference type="PRINTS" id="PR00080">
    <property type="entry name" value="SDRFAMILY"/>
</dbReference>
<evidence type="ECO:0000256" key="2">
    <source>
        <dbReference type="ARBA" id="ARBA00023002"/>
    </source>
</evidence>
<dbReference type="GO" id="GO:0006633">
    <property type="term" value="P:fatty acid biosynthetic process"/>
    <property type="evidence" value="ECO:0007669"/>
    <property type="project" value="TreeGrafter"/>
</dbReference>
<protein>
    <submittedName>
        <fullName evidence="3">NAD(P)-dependent dehydrogenase (Short-subunit alcohol dehydrogenase family)</fullName>
    </submittedName>
</protein>
<organism evidence="3 4">
    <name type="scientific">Actinomycetospora cinnamomea</name>
    <dbReference type="NCBI Taxonomy" id="663609"/>
    <lineage>
        <taxon>Bacteria</taxon>
        <taxon>Bacillati</taxon>
        <taxon>Actinomycetota</taxon>
        <taxon>Actinomycetes</taxon>
        <taxon>Pseudonocardiales</taxon>
        <taxon>Pseudonocardiaceae</taxon>
        <taxon>Actinomycetospora</taxon>
    </lineage>
</organism>
<reference evidence="3 4" key="1">
    <citation type="submission" date="2018-04" db="EMBL/GenBank/DDBJ databases">
        <title>Genomic Encyclopedia of Type Strains, Phase IV (KMG-IV): sequencing the most valuable type-strain genomes for metagenomic binning, comparative biology and taxonomic classification.</title>
        <authorList>
            <person name="Goeker M."/>
        </authorList>
    </citation>
    <scope>NUCLEOTIDE SEQUENCE [LARGE SCALE GENOMIC DNA]</scope>
    <source>
        <strain evidence="3 4">DSM 45771</strain>
    </source>
</reference>
<dbReference type="Proteomes" id="UP000245639">
    <property type="component" value="Unassembled WGS sequence"/>
</dbReference>